<keyword evidence="4" id="KW-1185">Reference proteome</keyword>
<dbReference type="Pfam" id="PF18758">
    <property type="entry name" value="KDZ"/>
    <property type="match status" value="1"/>
</dbReference>
<dbReference type="Proteomes" id="UP000298030">
    <property type="component" value="Unassembled WGS sequence"/>
</dbReference>
<sequence>MGPPPRKYKAGPRVLDFEDKKTSYGRRLKPKPAAESSHIPSKDEPPSKKRKFQQYTPNIVPEREGPSHTRLPSTPYVTNSSESSQLLGQTSELYQGHGPIEIDQQYYDPEDYANTVLPPTVEKLANDGFDCGLLEAHEGANTSQGKWRDTDWSTYLNAILEEEGLGPYCRQCARYQHRANPFHRIEAWTGSMWIPLWLWRLGTIICLGHHGAPCPRYGASLDELEERMLWLTGSGQMDYATLSEDPTFGFAMPSLGDDLAMTVAHTNGMHQVPVFSCQYDNAPTKDIQLLRSGLYPSTSKNTKMVFSIQLLMHFQLMLVDGHVSVEKYMAILCRLTNYVFPRTVPDQGREITRTWQQYSYVTTLKRHGFSVSSAMLHPPSKGELALFCAVCPQPGVNLPPDWKERITYWMFWRYLTGDGNFVLNHKFRADLELVVFLFDGCGFFVESKKVARHLLVAKDTPNEKTCVQHRAVKEKNKVKPGHDITGVVSVACARHGCFAPAGTVDLQKGERQINMDLALSEACDATKAGQTLGLRFAYDINCQYCVNFHQRVGPGKPLSIPKNMALLFVIGLFHMHGHKEECLDRYAPTFVPGAGVYSGEIGESLWSTLNPIANMIRGMTLGHRIDTMEACMRDNNWKKVLGMVYWLISQHKRAKIGSKDASDDFDKLDKTLPDHLRRQWQADIEKANEGRFHDPKAMGVYILKLKSQILCLNMQLSSEVIVTEGKRDSLLRRIELWDTMGDELWEQLDLSSSSRDHTSSLDTCICEDQTTCACDLSEELWTLARVNMVQVKPKKSSLSTDASTMENPEDVLILLPSAVHTLPPYWVEVLDTEEVLRVAQAHDALEEVRVHVAHKSNLYRRDKGLATGHRGFEQHAELKDIRNEDVRAVTSVWDPNARGERDTELSWIFKAVCPNVASGSSNAPGQEDQGKKDKTGEEYIDDLIRINWIRAHSRKDRWEEELKMVESEMEWYVRYTLHCTLCAKQWAQDALSPGHKAYAMRQANMWRRLGSHAKSLFAKTPGVKVDVDIPVPDPVVKLDSDA</sequence>
<feature type="region of interest" description="Disordered" evidence="1">
    <location>
        <begin position="1"/>
        <end position="86"/>
    </location>
</feature>
<protein>
    <recommendedName>
        <fullName evidence="2">CxC2-like cysteine cluster KDZ transposase-associated domain-containing protein</fullName>
    </recommendedName>
</protein>
<dbReference type="Pfam" id="PF18803">
    <property type="entry name" value="CxC2"/>
    <property type="match status" value="1"/>
</dbReference>
<dbReference type="InterPro" id="IPR041457">
    <property type="entry name" value="CxC2_KDZ-assoc"/>
</dbReference>
<dbReference type="PANTHER" id="PTHR33096">
    <property type="entry name" value="CXC2 DOMAIN-CONTAINING PROTEIN"/>
    <property type="match status" value="1"/>
</dbReference>
<evidence type="ECO:0000313" key="4">
    <source>
        <dbReference type="Proteomes" id="UP000298030"/>
    </source>
</evidence>
<feature type="compositionally biased region" description="Polar residues" evidence="1">
    <location>
        <begin position="70"/>
        <end position="86"/>
    </location>
</feature>
<gene>
    <name evidence="3" type="ORF">FA13DRAFT_1796100</name>
</gene>
<dbReference type="PANTHER" id="PTHR33096:SF1">
    <property type="entry name" value="CXC1-LIKE CYSTEINE CLUSTER ASSOCIATED WITH KDZ TRANSPOSASES DOMAIN-CONTAINING PROTEIN"/>
    <property type="match status" value="1"/>
</dbReference>
<proteinExistence type="predicted"/>
<feature type="compositionally biased region" description="Basic residues" evidence="1">
    <location>
        <begin position="1"/>
        <end position="10"/>
    </location>
</feature>
<reference evidence="3 4" key="1">
    <citation type="journal article" date="2019" name="Nat. Ecol. Evol.">
        <title>Megaphylogeny resolves global patterns of mushroom evolution.</title>
        <authorList>
            <person name="Varga T."/>
            <person name="Krizsan K."/>
            <person name="Foldi C."/>
            <person name="Dima B."/>
            <person name="Sanchez-Garcia M."/>
            <person name="Sanchez-Ramirez S."/>
            <person name="Szollosi G.J."/>
            <person name="Szarkandi J.G."/>
            <person name="Papp V."/>
            <person name="Albert L."/>
            <person name="Andreopoulos W."/>
            <person name="Angelini C."/>
            <person name="Antonin V."/>
            <person name="Barry K.W."/>
            <person name="Bougher N.L."/>
            <person name="Buchanan P."/>
            <person name="Buyck B."/>
            <person name="Bense V."/>
            <person name="Catcheside P."/>
            <person name="Chovatia M."/>
            <person name="Cooper J."/>
            <person name="Damon W."/>
            <person name="Desjardin D."/>
            <person name="Finy P."/>
            <person name="Geml J."/>
            <person name="Haridas S."/>
            <person name="Hughes K."/>
            <person name="Justo A."/>
            <person name="Karasinski D."/>
            <person name="Kautmanova I."/>
            <person name="Kiss B."/>
            <person name="Kocsube S."/>
            <person name="Kotiranta H."/>
            <person name="LaButti K.M."/>
            <person name="Lechner B.E."/>
            <person name="Liimatainen K."/>
            <person name="Lipzen A."/>
            <person name="Lukacs Z."/>
            <person name="Mihaltcheva S."/>
            <person name="Morgado L.N."/>
            <person name="Niskanen T."/>
            <person name="Noordeloos M.E."/>
            <person name="Ohm R.A."/>
            <person name="Ortiz-Santana B."/>
            <person name="Ovrebo C."/>
            <person name="Racz N."/>
            <person name="Riley R."/>
            <person name="Savchenko A."/>
            <person name="Shiryaev A."/>
            <person name="Soop K."/>
            <person name="Spirin V."/>
            <person name="Szebenyi C."/>
            <person name="Tomsovsky M."/>
            <person name="Tulloss R.E."/>
            <person name="Uehling J."/>
            <person name="Grigoriev I.V."/>
            <person name="Vagvolgyi C."/>
            <person name="Papp T."/>
            <person name="Martin F.M."/>
            <person name="Miettinen O."/>
            <person name="Hibbett D.S."/>
            <person name="Nagy L.G."/>
        </authorList>
    </citation>
    <scope>NUCLEOTIDE SEQUENCE [LARGE SCALE GENOMIC DNA]</scope>
    <source>
        <strain evidence="3 4">FP101781</strain>
    </source>
</reference>
<evidence type="ECO:0000313" key="3">
    <source>
        <dbReference type="EMBL" id="TEB26024.1"/>
    </source>
</evidence>
<accession>A0A4Y7SWM8</accession>
<evidence type="ECO:0000259" key="2">
    <source>
        <dbReference type="Pfam" id="PF18803"/>
    </source>
</evidence>
<name>A0A4Y7SWM8_COPMI</name>
<dbReference type="EMBL" id="QPFP01000052">
    <property type="protein sequence ID" value="TEB26024.1"/>
    <property type="molecule type" value="Genomic_DNA"/>
</dbReference>
<comment type="caution">
    <text evidence="3">The sequence shown here is derived from an EMBL/GenBank/DDBJ whole genome shotgun (WGS) entry which is preliminary data.</text>
</comment>
<organism evidence="3 4">
    <name type="scientific">Coprinellus micaceus</name>
    <name type="common">Glistening ink-cap mushroom</name>
    <name type="synonym">Coprinus micaceus</name>
    <dbReference type="NCBI Taxonomy" id="71717"/>
    <lineage>
        <taxon>Eukaryota</taxon>
        <taxon>Fungi</taxon>
        <taxon>Dikarya</taxon>
        <taxon>Basidiomycota</taxon>
        <taxon>Agaricomycotina</taxon>
        <taxon>Agaricomycetes</taxon>
        <taxon>Agaricomycetidae</taxon>
        <taxon>Agaricales</taxon>
        <taxon>Agaricineae</taxon>
        <taxon>Psathyrellaceae</taxon>
        <taxon>Coprinellus</taxon>
    </lineage>
</organism>
<feature type="domain" description="CxC2-like cysteine cluster KDZ transposase-associated" evidence="2">
    <location>
        <begin position="260"/>
        <end position="337"/>
    </location>
</feature>
<dbReference type="InterPro" id="IPR040521">
    <property type="entry name" value="KDZ"/>
</dbReference>
<evidence type="ECO:0000256" key="1">
    <source>
        <dbReference type="SAM" id="MobiDB-lite"/>
    </source>
</evidence>
<dbReference type="OrthoDB" id="3257613at2759"/>
<dbReference type="AlphaFoldDB" id="A0A4Y7SWM8"/>